<evidence type="ECO:0000313" key="4">
    <source>
        <dbReference type="EMBL" id="AFZ11680.1"/>
    </source>
</evidence>
<dbReference type="AlphaFoldDB" id="K9VWY9"/>
<reference evidence="4 5" key="1">
    <citation type="submission" date="2012-06" db="EMBL/GenBank/DDBJ databases">
        <title>Finished chromosome of genome of Crinalium epipsammum PCC 9333.</title>
        <authorList>
            <consortium name="US DOE Joint Genome Institute"/>
            <person name="Gugger M."/>
            <person name="Coursin T."/>
            <person name="Rippka R."/>
            <person name="Tandeau De Marsac N."/>
            <person name="Huntemann M."/>
            <person name="Wei C.-L."/>
            <person name="Han J."/>
            <person name="Detter J.C."/>
            <person name="Han C."/>
            <person name="Tapia R."/>
            <person name="Davenport K."/>
            <person name="Daligault H."/>
            <person name="Erkkila T."/>
            <person name="Gu W."/>
            <person name="Munk A.C.C."/>
            <person name="Teshima H."/>
            <person name="Xu Y."/>
            <person name="Chain P."/>
            <person name="Chen A."/>
            <person name="Krypides N."/>
            <person name="Mavromatis K."/>
            <person name="Markowitz V."/>
            <person name="Szeto E."/>
            <person name="Ivanova N."/>
            <person name="Mikhailova N."/>
            <person name="Ovchinnikova G."/>
            <person name="Pagani I."/>
            <person name="Pati A."/>
            <person name="Goodwin L."/>
            <person name="Peters L."/>
            <person name="Pitluck S."/>
            <person name="Woyke T."/>
            <person name="Kerfeld C."/>
        </authorList>
    </citation>
    <scope>NUCLEOTIDE SEQUENCE [LARGE SCALE GENOMIC DNA]</scope>
    <source>
        <strain evidence="4 5">PCC 9333</strain>
    </source>
</reference>
<accession>K9VWY9</accession>
<protein>
    <submittedName>
        <fullName evidence="4">Sulfotransferase</fullName>
    </submittedName>
</protein>
<gene>
    <name evidence="4" type="ORF">Cri9333_0760</name>
</gene>
<dbReference type="RefSeq" id="WP_015201802.1">
    <property type="nucleotide sequence ID" value="NC_019753.1"/>
</dbReference>
<dbReference type="STRING" id="1173022.Cri9333_0760"/>
<comment type="similarity">
    <text evidence="1">Belongs to the sulfotransferase 1 family.</text>
</comment>
<dbReference type="Proteomes" id="UP000010472">
    <property type="component" value="Chromosome"/>
</dbReference>
<keyword evidence="2 4" id="KW-0808">Transferase</keyword>
<dbReference type="SUPFAM" id="SSF52540">
    <property type="entry name" value="P-loop containing nucleoside triphosphate hydrolases"/>
    <property type="match status" value="1"/>
</dbReference>
<dbReference type="GO" id="GO:0008146">
    <property type="term" value="F:sulfotransferase activity"/>
    <property type="evidence" value="ECO:0007669"/>
    <property type="project" value="InterPro"/>
</dbReference>
<feature type="domain" description="Sulfotransferase" evidence="3">
    <location>
        <begin position="76"/>
        <end position="233"/>
    </location>
</feature>
<dbReference type="PANTHER" id="PTHR11783">
    <property type="entry name" value="SULFOTRANSFERASE SULT"/>
    <property type="match status" value="1"/>
</dbReference>
<dbReference type="Pfam" id="PF00685">
    <property type="entry name" value="Sulfotransfer_1"/>
    <property type="match status" value="1"/>
</dbReference>
<dbReference type="EMBL" id="CP003620">
    <property type="protein sequence ID" value="AFZ11680.1"/>
    <property type="molecule type" value="Genomic_DNA"/>
</dbReference>
<name>K9VWY9_9CYAN</name>
<organism evidence="4 5">
    <name type="scientific">Crinalium epipsammum PCC 9333</name>
    <dbReference type="NCBI Taxonomy" id="1173022"/>
    <lineage>
        <taxon>Bacteria</taxon>
        <taxon>Bacillati</taxon>
        <taxon>Cyanobacteriota</taxon>
        <taxon>Cyanophyceae</taxon>
        <taxon>Gomontiellales</taxon>
        <taxon>Gomontiellaceae</taxon>
        <taxon>Crinalium</taxon>
    </lineage>
</organism>
<evidence type="ECO:0000256" key="2">
    <source>
        <dbReference type="ARBA" id="ARBA00022679"/>
    </source>
</evidence>
<dbReference type="OrthoDB" id="8446141at2"/>
<sequence length="244" mass="29324">MLQAAYYGHHKCCSQYITNIIKEICATLNLSWELEDHAVELPKRFYLEDNQFKESFLICWNSDYLLVRSLECLGFHVIRDPRDIITSGYFSHLYKHGEKWPKMRVYRNYLKDLDKEEGLLAEMEFSSVYLYHIFSWNYNNPNILEKKFEDLIANPMEEFTEIFSHLQIVPNLLCKEDLRALIDKYSFKRLSDGRTQGEENVYSHYRKGMAGDWKNHFSEQHIERFKKLFNPILIKTGYETDENW</sequence>
<evidence type="ECO:0000313" key="5">
    <source>
        <dbReference type="Proteomes" id="UP000010472"/>
    </source>
</evidence>
<proteinExistence type="inferred from homology"/>
<dbReference type="KEGG" id="cep:Cri9333_0760"/>
<evidence type="ECO:0000259" key="3">
    <source>
        <dbReference type="Pfam" id="PF00685"/>
    </source>
</evidence>
<dbReference type="eggNOG" id="ENOG5032R8H">
    <property type="taxonomic scope" value="Bacteria"/>
</dbReference>
<dbReference type="Gene3D" id="3.40.50.300">
    <property type="entry name" value="P-loop containing nucleotide triphosphate hydrolases"/>
    <property type="match status" value="1"/>
</dbReference>
<keyword evidence="5" id="KW-1185">Reference proteome</keyword>
<dbReference type="InterPro" id="IPR000863">
    <property type="entry name" value="Sulfotransferase_dom"/>
</dbReference>
<dbReference type="HOGENOM" id="CLU_080989_0_0_3"/>
<dbReference type="InterPro" id="IPR027417">
    <property type="entry name" value="P-loop_NTPase"/>
</dbReference>
<evidence type="ECO:0000256" key="1">
    <source>
        <dbReference type="ARBA" id="ARBA00005771"/>
    </source>
</evidence>